<dbReference type="Pfam" id="PF13330">
    <property type="entry name" value="Mucin2_WxxW"/>
    <property type="match status" value="1"/>
</dbReference>
<feature type="domain" description="WxxW" evidence="5">
    <location>
        <begin position="29"/>
        <end position="115"/>
    </location>
</feature>
<gene>
    <name evidence="6" type="primary">MUC5B_4</name>
    <name evidence="6" type="ORF">N1851_001400</name>
</gene>
<keyword evidence="3" id="KW-0732">Signal</keyword>
<evidence type="ECO:0000256" key="4">
    <source>
        <dbReference type="ARBA" id="ARBA00023180"/>
    </source>
</evidence>
<protein>
    <submittedName>
        <fullName evidence="6">Mucin-5B</fullName>
    </submittedName>
</protein>
<evidence type="ECO:0000256" key="1">
    <source>
        <dbReference type="ARBA" id="ARBA00004613"/>
    </source>
</evidence>
<comment type="subcellular location">
    <subcellularLocation>
        <location evidence="1">Secreted</location>
    </subcellularLocation>
</comment>
<evidence type="ECO:0000313" key="7">
    <source>
        <dbReference type="Proteomes" id="UP001174136"/>
    </source>
</evidence>
<comment type="caution">
    <text evidence="6">The sequence shown here is derived from an EMBL/GenBank/DDBJ whole genome shotgun (WGS) entry which is preliminary data.</text>
</comment>
<sequence length="229" mass="26743">MKCVAKDQCGCYDKELGHFNNEPCSPCKWSQWFDTSFPTLGNPGGDSETYKDIRAAGYSICDQPSQIECRAKKFPNVTINKVGQVVQCDLANGLTCRNQDQAGPLALCFNYQVWLCLLWDKSYCKTNCYNSNNNLSYHYDNNYANTNYYHTYNCNLSYHYNNYTSTTYFNTGSNSCWFYNNLSYYYNNNNYNNYTTHYNTCSDNTYKDYTVDYTYVKSSHSNLSWYNDL</sequence>
<evidence type="ECO:0000256" key="2">
    <source>
        <dbReference type="ARBA" id="ARBA00022525"/>
    </source>
</evidence>
<name>A0AA47NBN1_MERPO</name>
<keyword evidence="4" id="KW-0325">Glycoprotein</keyword>
<reference evidence="6" key="1">
    <citation type="journal article" date="2023" name="Front. Mar. Sci.">
        <title>A new Merluccius polli reference genome to investigate the effects of global change in West African waters.</title>
        <authorList>
            <person name="Mateo J.L."/>
            <person name="Blanco-Fernandez C."/>
            <person name="Garcia-Vazquez E."/>
            <person name="Machado-Schiaffino G."/>
        </authorList>
    </citation>
    <scope>NUCLEOTIDE SEQUENCE</scope>
    <source>
        <strain evidence="6">C29</strain>
        <tissue evidence="6">Fin</tissue>
    </source>
</reference>
<dbReference type="GO" id="GO:0005576">
    <property type="term" value="C:extracellular region"/>
    <property type="evidence" value="ECO:0007669"/>
    <property type="project" value="UniProtKB-SubCell"/>
</dbReference>
<keyword evidence="2" id="KW-0964">Secreted</keyword>
<evidence type="ECO:0000313" key="6">
    <source>
        <dbReference type="EMBL" id="KAK0156053.1"/>
    </source>
</evidence>
<accession>A0AA47NBN1</accession>
<dbReference type="Proteomes" id="UP001174136">
    <property type="component" value="Unassembled WGS sequence"/>
</dbReference>
<organism evidence="6 7">
    <name type="scientific">Merluccius polli</name>
    <name type="common">Benguela hake</name>
    <name type="synonym">Merluccius cadenati</name>
    <dbReference type="NCBI Taxonomy" id="89951"/>
    <lineage>
        <taxon>Eukaryota</taxon>
        <taxon>Metazoa</taxon>
        <taxon>Chordata</taxon>
        <taxon>Craniata</taxon>
        <taxon>Vertebrata</taxon>
        <taxon>Euteleostomi</taxon>
        <taxon>Actinopterygii</taxon>
        <taxon>Neopterygii</taxon>
        <taxon>Teleostei</taxon>
        <taxon>Neoteleostei</taxon>
        <taxon>Acanthomorphata</taxon>
        <taxon>Zeiogadaria</taxon>
        <taxon>Gadariae</taxon>
        <taxon>Gadiformes</taxon>
        <taxon>Gadoidei</taxon>
        <taxon>Merlucciidae</taxon>
        <taxon>Merluccius</taxon>
    </lineage>
</organism>
<evidence type="ECO:0000259" key="5">
    <source>
        <dbReference type="Pfam" id="PF13330"/>
    </source>
</evidence>
<evidence type="ECO:0000256" key="3">
    <source>
        <dbReference type="ARBA" id="ARBA00022729"/>
    </source>
</evidence>
<dbReference type="InterPro" id="IPR025155">
    <property type="entry name" value="WxxW_domain"/>
</dbReference>
<proteinExistence type="predicted"/>
<dbReference type="EMBL" id="JAOPHQ010000038">
    <property type="protein sequence ID" value="KAK0156053.1"/>
    <property type="molecule type" value="Genomic_DNA"/>
</dbReference>
<keyword evidence="7" id="KW-1185">Reference proteome</keyword>
<dbReference type="AlphaFoldDB" id="A0AA47NBN1"/>